<feature type="transmembrane region" description="Helical" evidence="1">
    <location>
        <begin position="205"/>
        <end position="222"/>
    </location>
</feature>
<name>A0A226DR35_FOLCA</name>
<accession>A0A226DR35</accession>
<keyword evidence="3" id="KW-1185">Reference proteome</keyword>
<keyword evidence="1" id="KW-0812">Transmembrane</keyword>
<keyword evidence="1" id="KW-1133">Transmembrane helix</keyword>
<feature type="transmembrane region" description="Helical" evidence="1">
    <location>
        <begin position="288"/>
        <end position="311"/>
    </location>
</feature>
<feature type="transmembrane region" description="Helical" evidence="1">
    <location>
        <begin position="253"/>
        <end position="276"/>
    </location>
</feature>
<gene>
    <name evidence="2" type="ORF">Fcan01_18290</name>
</gene>
<feature type="transmembrane region" description="Helical" evidence="1">
    <location>
        <begin position="180"/>
        <end position="198"/>
    </location>
</feature>
<dbReference type="AlphaFoldDB" id="A0A226DR35"/>
<proteinExistence type="predicted"/>
<feature type="transmembrane region" description="Helical" evidence="1">
    <location>
        <begin position="71"/>
        <end position="90"/>
    </location>
</feature>
<sequence length="384" mass="43187">MSTLQIIPIYHKVFLFYFKFPFLYDPATRRFKTDGGKDLIYSFYLAECVVISCMVLAIIEVVNDIRYPENIGVLEILLIVVALILTVFNVTSTIALSIVKNEFVAFYNDLICQVELLDEVFAKRKPTKKLDKLTIILSIFIFLSAPMPLLFAIFCGYLTIHDSFAHLLYAWADAICPLNTYFACKSITFIVVTAYYGFVAFNDTAALVGGVINSAVIGNMLIDSVTKLARLSPSLYSIQIYQRFRILAKNLEAISALVASLLLSLGFGFTVTCNFVSVRMAGVIPMPFYLVFPIGSLLGMVGIRLLLPYGIACHENSSKLLVEWRTRLRLKRGNMRLEEKMGRMLIPIGIRVGSGEFSFFVLKKSTRSTYYMALMDYTVNALMA</sequence>
<reference evidence="2 3" key="1">
    <citation type="submission" date="2015-12" db="EMBL/GenBank/DDBJ databases">
        <title>The genome of Folsomia candida.</title>
        <authorList>
            <person name="Faddeeva A."/>
            <person name="Derks M.F."/>
            <person name="Anvar Y."/>
            <person name="Smit S."/>
            <person name="Van Straalen N."/>
            <person name="Roelofs D."/>
        </authorList>
    </citation>
    <scope>NUCLEOTIDE SEQUENCE [LARGE SCALE GENOMIC DNA]</scope>
    <source>
        <strain evidence="2 3">VU population</strain>
        <tissue evidence="2">Whole body</tissue>
    </source>
</reference>
<evidence type="ECO:0008006" key="4">
    <source>
        <dbReference type="Google" id="ProtNLM"/>
    </source>
</evidence>
<evidence type="ECO:0000256" key="1">
    <source>
        <dbReference type="SAM" id="Phobius"/>
    </source>
</evidence>
<organism evidence="2 3">
    <name type="scientific">Folsomia candida</name>
    <name type="common">Springtail</name>
    <dbReference type="NCBI Taxonomy" id="158441"/>
    <lineage>
        <taxon>Eukaryota</taxon>
        <taxon>Metazoa</taxon>
        <taxon>Ecdysozoa</taxon>
        <taxon>Arthropoda</taxon>
        <taxon>Hexapoda</taxon>
        <taxon>Collembola</taxon>
        <taxon>Entomobryomorpha</taxon>
        <taxon>Isotomoidea</taxon>
        <taxon>Isotomidae</taxon>
        <taxon>Proisotominae</taxon>
        <taxon>Folsomia</taxon>
    </lineage>
</organism>
<feature type="transmembrane region" description="Helical" evidence="1">
    <location>
        <begin position="39"/>
        <end position="59"/>
    </location>
</feature>
<comment type="caution">
    <text evidence="2">The sequence shown here is derived from an EMBL/GenBank/DDBJ whole genome shotgun (WGS) entry which is preliminary data.</text>
</comment>
<dbReference type="Proteomes" id="UP000198287">
    <property type="component" value="Unassembled WGS sequence"/>
</dbReference>
<feature type="transmembrane region" description="Helical" evidence="1">
    <location>
        <begin position="133"/>
        <end position="160"/>
    </location>
</feature>
<keyword evidence="1" id="KW-0472">Membrane</keyword>
<evidence type="ECO:0000313" key="3">
    <source>
        <dbReference type="Proteomes" id="UP000198287"/>
    </source>
</evidence>
<protein>
    <recommendedName>
        <fullName evidence="4">Odorant receptor</fullName>
    </recommendedName>
</protein>
<dbReference type="EMBL" id="LNIX01000014">
    <property type="protein sequence ID" value="OXA47151.1"/>
    <property type="molecule type" value="Genomic_DNA"/>
</dbReference>
<evidence type="ECO:0000313" key="2">
    <source>
        <dbReference type="EMBL" id="OXA47151.1"/>
    </source>
</evidence>